<dbReference type="eggNOG" id="KOG3544">
    <property type="taxonomic scope" value="Eukaryota"/>
</dbReference>
<evidence type="ECO:0000313" key="2">
    <source>
        <dbReference type="Proteomes" id="UP000050525"/>
    </source>
</evidence>
<reference evidence="1 2" key="1">
    <citation type="journal article" date="2012" name="Genome Biol.">
        <title>Sequencing three crocodilian genomes to illuminate the evolution of archosaurs and amniotes.</title>
        <authorList>
            <person name="St John J.A."/>
            <person name="Braun E.L."/>
            <person name="Isberg S.R."/>
            <person name="Miles L.G."/>
            <person name="Chong A.Y."/>
            <person name="Gongora J."/>
            <person name="Dalzell P."/>
            <person name="Moran C."/>
            <person name="Bed'hom B."/>
            <person name="Abzhanov A."/>
            <person name="Burgess S.C."/>
            <person name="Cooksey A.M."/>
            <person name="Castoe T.A."/>
            <person name="Crawford N.G."/>
            <person name="Densmore L.D."/>
            <person name="Drew J.C."/>
            <person name="Edwards S.V."/>
            <person name="Faircloth B.C."/>
            <person name="Fujita M.K."/>
            <person name="Greenwold M.J."/>
            <person name="Hoffmann F.G."/>
            <person name="Howard J.M."/>
            <person name="Iguchi T."/>
            <person name="Janes D.E."/>
            <person name="Khan S.Y."/>
            <person name="Kohno S."/>
            <person name="de Koning A.J."/>
            <person name="Lance S.L."/>
            <person name="McCarthy F.M."/>
            <person name="McCormack J.E."/>
            <person name="Merchant M.E."/>
            <person name="Peterson D.G."/>
            <person name="Pollock D.D."/>
            <person name="Pourmand N."/>
            <person name="Raney B.J."/>
            <person name="Roessler K.A."/>
            <person name="Sanford J.R."/>
            <person name="Sawyer R.H."/>
            <person name="Schmidt C.J."/>
            <person name="Triplett E.W."/>
            <person name="Tuberville T.D."/>
            <person name="Venegas-Anaya M."/>
            <person name="Howard J.T."/>
            <person name="Jarvis E.D."/>
            <person name="Guillette L.J.Jr."/>
            <person name="Glenn T.C."/>
            <person name="Green R.E."/>
            <person name="Ray D.A."/>
        </authorList>
    </citation>
    <scope>NUCLEOTIDE SEQUENCE [LARGE SCALE GENOMIC DNA]</scope>
    <source>
        <strain evidence="1">KSC_2009_1</strain>
    </source>
</reference>
<organism evidence="1 2">
    <name type="scientific">Alligator mississippiensis</name>
    <name type="common">American alligator</name>
    <dbReference type="NCBI Taxonomy" id="8496"/>
    <lineage>
        <taxon>Eukaryota</taxon>
        <taxon>Metazoa</taxon>
        <taxon>Chordata</taxon>
        <taxon>Craniata</taxon>
        <taxon>Vertebrata</taxon>
        <taxon>Euteleostomi</taxon>
        <taxon>Archelosauria</taxon>
        <taxon>Archosauria</taxon>
        <taxon>Crocodylia</taxon>
        <taxon>Alligatoridae</taxon>
        <taxon>Alligatorinae</taxon>
        <taxon>Alligator</taxon>
    </lineage>
</organism>
<protein>
    <recommendedName>
        <fullName evidence="3">VWFA domain-containing protein</fullName>
    </recommendedName>
</protein>
<dbReference type="SUPFAM" id="SSF53300">
    <property type="entry name" value="vWA-like"/>
    <property type="match status" value="1"/>
</dbReference>
<gene>
    <name evidence="1" type="ORF">Y1Q_0005042</name>
</gene>
<evidence type="ECO:0000313" key="1">
    <source>
        <dbReference type="EMBL" id="KYO19189.1"/>
    </source>
</evidence>
<accession>A0A151M3T8</accession>
<dbReference type="InterPro" id="IPR036465">
    <property type="entry name" value="vWFA_dom_sf"/>
</dbReference>
<dbReference type="AlphaFoldDB" id="A0A151M3T8"/>
<name>A0A151M3T8_ALLMI</name>
<dbReference type="Proteomes" id="UP000050525">
    <property type="component" value="Unassembled WGS sequence"/>
</dbReference>
<proteinExistence type="predicted"/>
<evidence type="ECO:0008006" key="3">
    <source>
        <dbReference type="Google" id="ProtNLM"/>
    </source>
</evidence>
<dbReference type="EMBL" id="AKHW03006681">
    <property type="protein sequence ID" value="KYO19189.1"/>
    <property type="molecule type" value="Genomic_DNA"/>
</dbReference>
<sequence>MRFVARNVFKRTLQGPNVRKIAVFFSNGPSADASAINTAVLELSALDVAATVIAFLDLPSINRAFVVDDSGLFHVINTPVEGDYKLLLKGLHLCTLCYEPLTCMAGK</sequence>
<keyword evidence="2" id="KW-1185">Reference proteome</keyword>
<comment type="caution">
    <text evidence="1">The sequence shown here is derived from an EMBL/GenBank/DDBJ whole genome shotgun (WGS) entry which is preliminary data.</text>
</comment>